<keyword evidence="2" id="KW-0812">Transmembrane</keyword>
<dbReference type="OrthoDB" id="3772818at2"/>
<keyword evidence="1" id="KW-0175">Coiled coil</keyword>
<dbReference type="EMBL" id="LT796768">
    <property type="protein sequence ID" value="SKB09862.1"/>
    <property type="molecule type" value="Genomic_DNA"/>
</dbReference>
<evidence type="ECO:0000313" key="3">
    <source>
        <dbReference type="EMBL" id="SKB09862.1"/>
    </source>
</evidence>
<accession>A0A1T4Z769</accession>
<keyword evidence="2" id="KW-0472">Membrane</keyword>
<dbReference type="Proteomes" id="UP000191040">
    <property type="component" value="Chromosome I"/>
</dbReference>
<evidence type="ECO:0000256" key="1">
    <source>
        <dbReference type="SAM" id="Coils"/>
    </source>
</evidence>
<gene>
    <name evidence="3" type="ORF">SAMN06295964_2937</name>
</gene>
<dbReference type="STRING" id="1736691.SAMN06295964_2937"/>
<evidence type="ECO:0000313" key="4">
    <source>
        <dbReference type="Proteomes" id="UP000191040"/>
    </source>
</evidence>
<keyword evidence="2" id="KW-1133">Transmembrane helix</keyword>
<feature type="transmembrane region" description="Helical" evidence="2">
    <location>
        <begin position="18"/>
        <end position="36"/>
    </location>
</feature>
<protein>
    <recommendedName>
        <fullName evidence="5">Double zinc ribbon</fullName>
    </recommendedName>
</protein>
<proteinExistence type="predicted"/>
<feature type="transmembrane region" description="Helical" evidence="2">
    <location>
        <begin position="184"/>
        <end position="203"/>
    </location>
</feature>
<feature type="transmembrane region" description="Helical" evidence="2">
    <location>
        <begin position="215"/>
        <end position="235"/>
    </location>
</feature>
<evidence type="ECO:0000256" key="2">
    <source>
        <dbReference type="SAM" id="Phobius"/>
    </source>
</evidence>
<keyword evidence="4" id="KW-1185">Reference proteome</keyword>
<feature type="transmembrane region" description="Helical" evidence="2">
    <location>
        <begin position="151"/>
        <end position="172"/>
    </location>
</feature>
<name>A0A1T4Z769_9ACTN</name>
<feature type="coiled-coil region" evidence="1">
    <location>
        <begin position="68"/>
        <end position="126"/>
    </location>
</feature>
<reference evidence="4" key="1">
    <citation type="submission" date="2017-02" db="EMBL/GenBank/DDBJ databases">
        <authorList>
            <person name="Varghese N."/>
            <person name="Submissions S."/>
        </authorList>
    </citation>
    <scope>NUCLEOTIDE SEQUENCE [LARGE SCALE GENOMIC DNA]</scope>
    <source>
        <strain evidence="4">9H-4</strain>
    </source>
</reference>
<organism evidence="3 4">
    <name type="scientific">Aeromicrobium choanae</name>
    <dbReference type="NCBI Taxonomy" id="1736691"/>
    <lineage>
        <taxon>Bacteria</taxon>
        <taxon>Bacillati</taxon>
        <taxon>Actinomycetota</taxon>
        <taxon>Actinomycetes</taxon>
        <taxon>Propionibacteriales</taxon>
        <taxon>Nocardioidaceae</taxon>
        <taxon>Aeromicrobium</taxon>
    </lineage>
</organism>
<dbReference type="AlphaFoldDB" id="A0A1T4Z769"/>
<dbReference type="RefSeq" id="WP_078700837.1">
    <property type="nucleotide sequence ID" value="NZ_LT796768.1"/>
</dbReference>
<evidence type="ECO:0008006" key="5">
    <source>
        <dbReference type="Google" id="ProtNLM"/>
    </source>
</evidence>
<sequence>MSTRVDTEQIESTRSEKLLAVLLAAFLLVGAVWFYAKVPAWVDGALPQVDDTAVVEAESRQAEADQARWDAETERDEARLQLDLEREEYKVALQEGEGVADARQEYGQAQAKYDQVDAELKAATAASGIAEKEAEQARDAYEQENRSGLKAWLVAGIRLAFVAGWTVGAYQLMARLRRRESRYLTLAFAGAAVGAIMALVFAVDYITDYVDPLDLGPFVLSALGVVATVVAFRVLQKHLAARVPGRRVRKGECPFCGFPLHDAGLDGGPHCAGCGRDVIADCAACGSPRRVGSPHCATCGAP</sequence>